<name>A0A812E8B6_ACAPH</name>
<dbReference type="SUPFAM" id="SSF69322">
    <property type="entry name" value="Tricorn protease domain 2"/>
    <property type="match status" value="1"/>
</dbReference>
<evidence type="ECO:0000313" key="2">
    <source>
        <dbReference type="Proteomes" id="UP000597762"/>
    </source>
</evidence>
<comment type="caution">
    <text evidence="1">The sequence shown here is derived from an EMBL/GenBank/DDBJ whole genome shotgun (WGS) entry which is preliminary data.</text>
</comment>
<reference evidence="1" key="1">
    <citation type="submission" date="2021-01" db="EMBL/GenBank/DDBJ databases">
        <authorList>
            <person name="Li R."/>
            <person name="Bekaert M."/>
        </authorList>
    </citation>
    <scope>NUCLEOTIDE SEQUENCE</scope>
    <source>
        <strain evidence="1">Farmed</strain>
    </source>
</reference>
<dbReference type="OrthoDB" id="16281at2759"/>
<evidence type="ECO:0000313" key="1">
    <source>
        <dbReference type="EMBL" id="CAE1318090.1"/>
    </source>
</evidence>
<dbReference type="EMBL" id="CAHIKZ030004998">
    <property type="protein sequence ID" value="CAE1318090.1"/>
    <property type="molecule type" value="Genomic_DNA"/>
</dbReference>
<dbReference type="Proteomes" id="UP000597762">
    <property type="component" value="Unassembled WGS sequence"/>
</dbReference>
<accession>A0A812E8B6</accession>
<sequence length="420" mass="48082">MYPLFDLVRLLSVQQDTESLAERHPYIVQFAWRQVEDLSLLALICSNGHVLIRWSVHGQRSEMKLLPWLEDRPIVASCFDPSATWLLVITTQLDMFIVPALALMDPESKVNQLWKVDDATHIKFKKAKGFPSALCWWHTFTGIEVAIIGTTLGEIFFVDLSSKHLLTSTSIQSYVVKFDLVYDDHQLLTYLLVTSKKGSQWKLLLEKNNRSEWSEDHHLATGKSSEDDQFHYIVSIIDQAAGYQDLFWPVYFPQFGRSVQLSAQYAKGRQLIAAQCCRTCSYQIYDCSIQHSPLFVYKLPLGAHNTVFTDRIIFLNTWQNGKKLFLLSNQKAETLLDSDQALNPDAIIQTFDLPCEEKVLGIVKINFPFYWHEKQEASLGLSEAELCSDLSPHSIHISRHTVFDGCLVITDAAVYECRPR</sequence>
<proteinExistence type="predicted"/>
<gene>
    <name evidence="1" type="ORF">SPHA_68584</name>
</gene>
<keyword evidence="2" id="KW-1185">Reference proteome</keyword>
<dbReference type="AlphaFoldDB" id="A0A812E8B6"/>
<protein>
    <submittedName>
        <fullName evidence="1">Uncharacterized protein</fullName>
    </submittedName>
</protein>
<organism evidence="1 2">
    <name type="scientific">Acanthosepion pharaonis</name>
    <name type="common">Pharaoh cuttlefish</name>
    <name type="synonym">Sepia pharaonis</name>
    <dbReference type="NCBI Taxonomy" id="158019"/>
    <lineage>
        <taxon>Eukaryota</taxon>
        <taxon>Metazoa</taxon>
        <taxon>Spiralia</taxon>
        <taxon>Lophotrochozoa</taxon>
        <taxon>Mollusca</taxon>
        <taxon>Cephalopoda</taxon>
        <taxon>Coleoidea</taxon>
        <taxon>Decapodiformes</taxon>
        <taxon>Sepiida</taxon>
        <taxon>Sepiina</taxon>
        <taxon>Sepiidae</taxon>
        <taxon>Acanthosepion</taxon>
    </lineage>
</organism>